<dbReference type="EMBL" id="BSFQ01000007">
    <property type="protein sequence ID" value="GLL11194.1"/>
    <property type="molecule type" value="Genomic_DNA"/>
</dbReference>
<name>A0A9W6L2S3_9PSEU</name>
<keyword evidence="2" id="KW-1185">Reference proteome</keyword>
<dbReference type="AlphaFoldDB" id="A0A9W6L2S3"/>
<sequence>MLTPGETKDLMRRFESAMNERKLDDLDAFIAPDVVRHCEATPAVVVTNLDQLKDFLRFDAAVFPDNKQTFEHIVVDGDMVGLWATYEGTQDGDFGPFPATGKYAKVSFGAVFRMAEGKIAEWWVTWDNMAILRQLGHLQG</sequence>
<organism evidence="1 2">
    <name type="scientific">Pseudonocardia halophobica</name>
    <dbReference type="NCBI Taxonomy" id="29401"/>
    <lineage>
        <taxon>Bacteria</taxon>
        <taxon>Bacillati</taxon>
        <taxon>Actinomycetota</taxon>
        <taxon>Actinomycetes</taxon>
        <taxon>Pseudonocardiales</taxon>
        <taxon>Pseudonocardiaceae</taxon>
        <taxon>Pseudonocardia</taxon>
    </lineage>
</organism>
<dbReference type="Pfam" id="PF07366">
    <property type="entry name" value="SnoaL"/>
    <property type="match status" value="1"/>
</dbReference>
<gene>
    <name evidence="1" type="ORF">GCM10017577_23350</name>
</gene>
<protein>
    <recommendedName>
        <fullName evidence="3">SnoaL-like polyketide cyclase</fullName>
    </recommendedName>
</protein>
<dbReference type="Proteomes" id="UP001143463">
    <property type="component" value="Unassembled WGS sequence"/>
</dbReference>
<dbReference type="InterPro" id="IPR009959">
    <property type="entry name" value="Cyclase_SnoaL-like"/>
</dbReference>
<dbReference type="PANTHER" id="PTHR38436:SF1">
    <property type="entry name" value="ESTER CYCLASE"/>
    <property type="match status" value="1"/>
</dbReference>
<accession>A0A9W6L2S3</accession>
<dbReference type="PANTHER" id="PTHR38436">
    <property type="entry name" value="POLYKETIDE CYCLASE SNOAL-LIKE DOMAIN"/>
    <property type="match status" value="1"/>
</dbReference>
<dbReference type="RefSeq" id="WP_037039042.1">
    <property type="nucleotide sequence ID" value="NZ_BAAAUZ010000025.1"/>
</dbReference>
<dbReference type="InterPro" id="IPR032710">
    <property type="entry name" value="NTF2-like_dom_sf"/>
</dbReference>
<evidence type="ECO:0000313" key="1">
    <source>
        <dbReference type="EMBL" id="GLL11194.1"/>
    </source>
</evidence>
<dbReference type="GO" id="GO:0030638">
    <property type="term" value="P:polyketide metabolic process"/>
    <property type="evidence" value="ECO:0007669"/>
    <property type="project" value="InterPro"/>
</dbReference>
<reference evidence="1" key="2">
    <citation type="submission" date="2023-01" db="EMBL/GenBank/DDBJ databases">
        <authorList>
            <person name="Sun Q."/>
            <person name="Evtushenko L."/>
        </authorList>
    </citation>
    <scope>NUCLEOTIDE SEQUENCE</scope>
    <source>
        <strain evidence="1">VKM Ac-1069</strain>
    </source>
</reference>
<dbReference type="Gene3D" id="3.10.450.50">
    <property type="match status" value="1"/>
</dbReference>
<evidence type="ECO:0000313" key="2">
    <source>
        <dbReference type="Proteomes" id="UP001143463"/>
    </source>
</evidence>
<comment type="caution">
    <text evidence="1">The sequence shown here is derived from an EMBL/GenBank/DDBJ whole genome shotgun (WGS) entry which is preliminary data.</text>
</comment>
<evidence type="ECO:0008006" key="3">
    <source>
        <dbReference type="Google" id="ProtNLM"/>
    </source>
</evidence>
<reference evidence="1" key="1">
    <citation type="journal article" date="2014" name="Int. J. Syst. Evol. Microbiol.">
        <title>Complete genome sequence of Corynebacterium casei LMG S-19264T (=DSM 44701T), isolated from a smear-ripened cheese.</title>
        <authorList>
            <consortium name="US DOE Joint Genome Institute (JGI-PGF)"/>
            <person name="Walter F."/>
            <person name="Albersmeier A."/>
            <person name="Kalinowski J."/>
            <person name="Ruckert C."/>
        </authorList>
    </citation>
    <scope>NUCLEOTIDE SEQUENCE</scope>
    <source>
        <strain evidence="1">VKM Ac-1069</strain>
    </source>
</reference>
<proteinExistence type="predicted"/>
<dbReference type="SUPFAM" id="SSF54427">
    <property type="entry name" value="NTF2-like"/>
    <property type="match status" value="1"/>
</dbReference>